<feature type="compositionally biased region" description="Basic and acidic residues" evidence="1">
    <location>
        <begin position="115"/>
        <end position="137"/>
    </location>
</feature>
<dbReference type="InterPro" id="IPR002109">
    <property type="entry name" value="Glutaredoxin"/>
</dbReference>
<evidence type="ECO:0000256" key="1">
    <source>
        <dbReference type="SAM" id="MobiDB-lite"/>
    </source>
</evidence>
<dbReference type="Proteomes" id="UP000287651">
    <property type="component" value="Unassembled WGS sequence"/>
</dbReference>
<evidence type="ECO:0000259" key="2">
    <source>
        <dbReference type="Pfam" id="PF00462"/>
    </source>
</evidence>
<sequence length="376" mass="41473">MGCVSSKLLVTEDDEEANHVVFLTSTTYGVLDLGRSEAGGKTEEEEGREVIKREWRRSDAREEPAEEVIDAWELMEDLADETPVSSPLKRSPKPHPLTHTSSVVSPSPRSRRRTRESGKENTEPRRDSARWDLDPNRILRPFSSSDNARRAGLASSLTPRKKLGRDSGVGSGSRRRRRSLGPVFDPDLLASLEREHKEEGEQIKKTVVSLARDSSVLLQSYEEKCPPGGENSVVIYTTTLRGIRKTFEDCNGVRSALESHRVRVMERDISMDSGYREELRALVGGGREVKVPAVFVKGRLIGGAAELATLEEEGTLGLLLQGIPRAATACEGCGGVRFVVCMDCSGSCKVLDEEENKMVQCGECNENGLRHCPMCC</sequence>
<dbReference type="Pfam" id="PF00462">
    <property type="entry name" value="Glutaredoxin"/>
    <property type="match status" value="1"/>
</dbReference>
<evidence type="ECO:0000313" key="3">
    <source>
        <dbReference type="EMBL" id="RRT43434.1"/>
    </source>
</evidence>
<dbReference type="SUPFAM" id="SSF52833">
    <property type="entry name" value="Thioredoxin-like"/>
    <property type="match status" value="1"/>
</dbReference>
<protein>
    <recommendedName>
        <fullName evidence="2">Glutaredoxin domain-containing protein</fullName>
    </recommendedName>
</protein>
<dbReference type="EMBL" id="AMZH03017157">
    <property type="protein sequence ID" value="RRT43434.1"/>
    <property type="molecule type" value="Genomic_DNA"/>
</dbReference>
<reference evidence="3 4" key="1">
    <citation type="journal article" date="2014" name="Agronomy (Basel)">
        <title>A Draft Genome Sequence for Ensete ventricosum, the Drought-Tolerant Tree Against Hunger.</title>
        <authorList>
            <person name="Harrison J."/>
            <person name="Moore K.A."/>
            <person name="Paszkiewicz K."/>
            <person name="Jones T."/>
            <person name="Grant M."/>
            <person name="Ambacheew D."/>
            <person name="Muzemil S."/>
            <person name="Studholme D.J."/>
        </authorList>
    </citation>
    <scope>NUCLEOTIDE SEQUENCE [LARGE SCALE GENOMIC DNA]</scope>
</reference>
<dbReference type="PROSITE" id="PS51354">
    <property type="entry name" value="GLUTAREDOXIN_2"/>
    <property type="match status" value="1"/>
</dbReference>
<dbReference type="Gene3D" id="3.40.30.10">
    <property type="entry name" value="Glutaredoxin"/>
    <property type="match status" value="1"/>
</dbReference>
<feature type="region of interest" description="Disordered" evidence="1">
    <location>
        <begin position="80"/>
        <end position="182"/>
    </location>
</feature>
<dbReference type="PANTHER" id="PTHR45669">
    <property type="entry name" value="GLUTAREDOXIN DOMAIN-CONTAINING CYSTEINE-RICH PROTEIN CG12206-RELATED"/>
    <property type="match status" value="1"/>
</dbReference>
<organism evidence="3 4">
    <name type="scientific">Ensete ventricosum</name>
    <name type="common">Abyssinian banana</name>
    <name type="synonym">Musa ensete</name>
    <dbReference type="NCBI Taxonomy" id="4639"/>
    <lineage>
        <taxon>Eukaryota</taxon>
        <taxon>Viridiplantae</taxon>
        <taxon>Streptophyta</taxon>
        <taxon>Embryophyta</taxon>
        <taxon>Tracheophyta</taxon>
        <taxon>Spermatophyta</taxon>
        <taxon>Magnoliopsida</taxon>
        <taxon>Liliopsida</taxon>
        <taxon>Zingiberales</taxon>
        <taxon>Musaceae</taxon>
        <taxon>Ensete</taxon>
    </lineage>
</organism>
<name>A0A426XVH6_ENSVE</name>
<evidence type="ECO:0000313" key="4">
    <source>
        <dbReference type="Proteomes" id="UP000287651"/>
    </source>
</evidence>
<dbReference type="CDD" id="cd03031">
    <property type="entry name" value="GRX_GRX_like"/>
    <property type="match status" value="1"/>
</dbReference>
<dbReference type="AlphaFoldDB" id="A0A426XVH6"/>
<dbReference type="Pfam" id="PF23733">
    <property type="entry name" value="GRXCR1-2_C"/>
    <property type="match status" value="1"/>
</dbReference>
<comment type="caution">
    <text evidence="3">The sequence shown here is derived from an EMBL/GenBank/DDBJ whole genome shotgun (WGS) entry which is preliminary data.</text>
</comment>
<proteinExistence type="predicted"/>
<dbReference type="PANTHER" id="PTHR45669:SF12">
    <property type="entry name" value="EMB|CAB85507.1"/>
    <property type="match status" value="1"/>
</dbReference>
<feature type="domain" description="Glutaredoxin" evidence="2">
    <location>
        <begin position="233"/>
        <end position="301"/>
    </location>
</feature>
<gene>
    <name evidence="3" type="ORF">B296_00033509</name>
</gene>
<dbReference type="InterPro" id="IPR036249">
    <property type="entry name" value="Thioredoxin-like_sf"/>
</dbReference>
<accession>A0A426XVH6</accession>